<keyword evidence="3" id="KW-0813">Transport</keyword>
<evidence type="ECO:0000313" key="9">
    <source>
        <dbReference type="Proteomes" id="UP000837803"/>
    </source>
</evidence>
<gene>
    <name evidence="8" type="ORF">LEM8419_02846</name>
</gene>
<protein>
    <recommendedName>
        <fullName evidence="10">TolC family protein</fullName>
    </recommendedName>
</protein>
<dbReference type="PANTHER" id="PTHR30026">
    <property type="entry name" value="OUTER MEMBRANE PROTEIN TOLC"/>
    <property type="match status" value="1"/>
</dbReference>
<comment type="subcellular location">
    <subcellularLocation>
        <location evidence="1">Cell outer membrane</location>
    </subcellularLocation>
</comment>
<name>A0ABM9B430_9BACT</name>
<dbReference type="PANTHER" id="PTHR30026:SF20">
    <property type="entry name" value="OUTER MEMBRANE PROTEIN TOLC"/>
    <property type="match status" value="1"/>
</dbReference>
<dbReference type="Gene3D" id="1.20.1600.10">
    <property type="entry name" value="Outer membrane efflux proteins (OEP)"/>
    <property type="match status" value="1"/>
</dbReference>
<dbReference type="EMBL" id="CAKLPZ010000003">
    <property type="protein sequence ID" value="CAH1001932.1"/>
    <property type="molecule type" value="Genomic_DNA"/>
</dbReference>
<evidence type="ECO:0000256" key="5">
    <source>
        <dbReference type="ARBA" id="ARBA00022692"/>
    </source>
</evidence>
<organism evidence="8 9">
    <name type="scientific">Neolewinella maritima</name>
    <dbReference type="NCBI Taxonomy" id="1383882"/>
    <lineage>
        <taxon>Bacteria</taxon>
        <taxon>Pseudomonadati</taxon>
        <taxon>Bacteroidota</taxon>
        <taxon>Saprospiria</taxon>
        <taxon>Saprospirales</taxon>
        <taxon>Lewinellaceae</taxon>
        <taxon>Neolewinella</taxon>
    </lineage>
</organism>
<keyword evidence="6" id="KW-0472">Membrane</keyword>
<dbReference type="Proteomes" id="UP000837803">
    <property type="component" value="Unassembled WGS sequence"/>
</dbReference>
<dbReference type="InterPro" id="IPR003423">
    <property type="entry name" value="OMP_efflux"/>
</dbReference>
<proteinExistence type="inferred from homology"/>
<keyword evidence="5" id="KW-0812">Transmembrane</keyword>
<dbReference type="Pfam" id="PF02321">
    <property type="entry name" value="OEP"/>
    <property type="match status" value="1"/>
</dbReference>
<evidence type="ECO:0000256" key="2">
    <source>
        <dbReference type="ARBA" id="ARBA00007613"/>
    </source>
</evidence>
<dbReference type="RefSeq" id="WP_238751790.1">
    <property type="nucleotide sequence ID" value="NZ_CAKLPZ010000003.1"/>
</dbReference>
<sequence>MRPLLYLLLLLLPILGSAQDLPLVLTETEYLELVATHHPLAVRAALQRDRAAAVLRQARGGFDPKVYGDLDQKYFKGTKYYSHVEGGVKIPIWFGVELNAAYERNDGTFLNPEFRVPEDGLYAAGLTLSLGQGLFFDERRAELQRARIYQQATVAERQVLLNELLYEAGGAYWEWAGAQAAVSVYEEAVQLARVRYEAVVAGARLGDRPAIDTLEARIQVQSRQLSLESAQLELANTIARLNAFLWLDGVIPVELEAYTRPAPPETVVVALLPPGPVDFTNPELVRTQLKVDQLEVDQRLQRELLKPRLDVKYNALLSGGTDAPLEDYSSNNYKWGIKFSQPLLLRKERGKLQLTRIKLSETQLELSDKAALLRAKVAQAENEANVTVSQFALAGNNVTDYAQLLAGEQELFRSGESSLFLVNSREVKYIDARVKQIELLVKHRKARLARAYATGEMARALVPGAALPTD</sequence>
<evidence type="ECO:0000256" key="7">
    <source>
        <dbReference type="ARBA" id="ARBA00023237"/>
    </source>
</evidence>
<keyword evidence="4" id="KW-1134">Transmembrane beta strand</keyword>
<keyword evidence="7" id="KW-0998">Cell outer membrane</keyword>
<comment type="caution">
    <text evidence="8">The sequence shown here is derived from an EMBL/GenBank/DDBJ whole genome shotgun (WGS) entry which is preliminary data.</text>
</comment>
<evidence type="ECO:0000256" key="4">
    <source>
        <dbReference type="ARBA" id="ARBA00022452"/>
    </source>
</evidence>
<evidence type="ECO:0000256" key="1">
    <source>
        <dbReference type="ARBA" id="ARBA00004442"/>
    </source>
</evidence>
<comment type="similarity">
    <text evidence="2">Belongs to the outer membrane factor (OMF) (TC 1.B.17) family.</text>
</comment>
<dbReference type="SUPFAM" id="SSF56954">
    <property type="entry name" value="Outer membrane efflux proteins (OEP)"/>
    <property type="match status" value="1"/>
</dbReference>
<keyword evidence="9" id="KW-1185">Reference proteome</keyword>
<evidence type="ECO:0008006" key="10">
    <source>
        <dbReference type="Google" id="ProtNLM"/>
    </source>
</evidence>
<evidence type="ECO:0000256" key="3">
    <source>
        <dbReference type="ARBA" id="ARBA00022448"/>
    </source>
</evidence>
<dbReference type="InterPro" id="IPR051906">
    <property type="entry name" value="TolC-like"/>
</dbReference>
<evidence type="ECO:0000256" key="6">
    <source>
        <dbReference type="ARBA" id="ARBA00023136"/>
    </source>
</evidence>
<accession>A0ABM9B430</accession>
<evidence type="ECO:0000313" key="8">
    <source>
        <dbReference type="EMBL" id="CAH1001932.1"/>
    </source>
</evidence>
<reference evidence="8" key="1">
    <citation type="submission" date="2021-12" db="EMBL/GenBank/DDBJ databases">
        <authorList>
            <person name="Rodrigo-Torres L."/>
            <person name="Arahal R. D."/>
            <person name="Lucena T."/>
        </authorList>
    </citation>
    <scope>NUCLEOTIDE SEQUENCE</scope>
    <source>
        <strain evidence="8">CECT 8419</strain>
    </source>
</reference>